<evidence type="ECO:0000256" key="6">
    <source>
        <dbReference type="ARBA" id="ARBA00022801"/>
    </source>
</evidence>
<feature type="region of interest" description="Histidinol-phosphatase" evidence="12">
    <location>
        <begin position="1"/>
        <end position="203"/>
    </location>
</feature>
<dbReference type="EC" id="4.2.1.19" evidence="12"/>
<comment type="similarity">
    <text evidence="12">In the C-terminal section; belongs to the imidazoleglycerol-phosphate dehydratase family.</text>
</comment>
<dbReference type="NCBIfam" id="NF003937">
    <property type="entry name" value="PRK05446.1"/>
    <property type="match status" value="1"/>
</dbReference>
<evidence type="ECO:0000256" key="8">
    <source>
        <dbReference type="ARBA" id="ARBA00023102"/>
    </source>
</evidence>
<proteinExistence type="inferred from homology"/>
<dbReference type="FunFam" id="3.30.230.40:FF:000003">
    <property type="entry name" value="Imidazoleglycerol-phosphate dehydratase HisB"/>
    <property type="match status" value="1"/>
</dbReference>
<comment type="subcellular location">
    <subcellularLocation>
        <location evidence="12">Cytoplasm</location>
    </subcellularLocation>
</comment>
<keyword evidence="10 12" id="KW-0511">Multifunctional enzyme</keyword>
<dbReference type="NCBIfam" id="TIGR01662">
    <property type="entry name" value="HAD-SF-IIIA"/>
    <property type="match status" value="1"/>
</dbReference>
<evidence type="ECO:0000256" key="2">
    <source>
        <dbReference type="ARBA" id="ARBA00005047"/>
    </source>
</evidence>
<keyword evidence="9 12" id="KW-0456">Lyase</keyword>
<dbReference type="NCBIfam" id="TIGR01656">
    <property type="entry name" value="Histidinol-ppas"/>
    <property type="match status" value="1"/>
</dbReference>
<dbReference type="RefSeq" id="WP_245726481.1">
    <property type="nucleotide sequence ID" value="NZ_FNAO01000004.1"/>
</dbReference>
<sequence length="394" mass="44769">MKKLEKDSSNTTGSGMVKKKVLFIDRDGTIIKETLDEQIDGFEKMIFYPKVFTFLSKIAKELEYELVMITNQDGLGTDSFPEDTFWPVHNFILKSFENEGVVFNKVFLDRTFPHENADTRKPGTGLLMDYFTEAYDLKNSYVIGDRLTDMELAKNLNSKGIFINDGTDLGTGEITVKQEELSSVIALESNDWGKIYEFLKLENRLSEIHRKTNETDISIKVNLDGTGKSDIKTGLAFFDHMLDQLARHGQMDIEIKVDGDLEVDEHHTIEDTAIALGEVFHTALGKKLGIERYGFCLPMDDCLAQVAIDFGGRNWLVWDVEFKREKVGDMPTEMFHHFFKSFTDGAKANLNIKAEGTNEHHKIEAIFKAFAKSIKMAVKRDMDKMVLPSTKGIL</sequence>
<feature type="binding site" evidence="12">
    <location>
        <position position="25"/>
    </location>
    <ligand>
        <name>Mg(2+)</name>
        <dbReference type="ChEBI" id="CHEBI:18420"/>
    </ligand>
</feature>
<dbReference type="InterPro" id="IPR020568">
    <property type="entry name" value="Ribosomal_Su5_D2-typ_SF"/>
</dbReference>
<dbReference type="NCBIfam" id="NF002114">
    <property type="entry name" value="PRK00951.2-4"/>
    <property type="match status" value="1"/>
</dbReference>
<dbReference type="NCBIfam" id="NF002111">
    <property type="entry name" value="PRK00951.2-1"/>
    <property type="match status" value="1"/>
</dbReference>
<dbReference type="PROSITE" id="PS00955">
    <property type="entry name" value="IGP_DEHYDRATASE_2"/>
    <property type="match status" value="1"/>
</dbReference>
<dbReference type="Gene3D" id="3.30.230.40">
    <property type="entry name" value="Imidazole glycerol phosphate dehydratase, domain 1"/>
    <property type="match status" value="2"/>
</dbReference>
<dbReference type="PROSITE" id="PS00954">
    <property type="entry name" value="IGP_DEHYDRATASE_1"/>
    <property type="match status" value="1"/>
</dbReference>
<evidence type="ECO:0000256" key="5">
    <source>
        <dbReference type="ARBA" id="ARBA00022723"/>
    </source>
</evidence>
<dbReference type="Pfam" id="PF00475">
    <property type="entry name" value="IGPD"/>
    <property type="match status" value="1"/>
</dbReference>
<dbReference type="InterPro" id="IPR006543">
    <property type="entry name" value="Histidinol-phos"/>
</dbReference>
<gene>
    <name evidence="12" type="primary">hisB</name>
    <name evidence="13" type="ORF">SAMN05421636_104235</name>
</gene>
<comment type="catalytic activity">
    <reaction evidence="12">
        <text>D-erythro-1-(imidazol-4-yl)glycerol 3-phosphate = 3-(imidazol-4-yl)-2-oxopropyl phosphate + H2O</text>
        <dbReference type="Rhea" id="RHEA:11040"/>
        <dbReference type="ChEBI" id="CHEBI:15377"/>
        <dbReference type="ChEBI" id="CHEBI:57766"/>
        <dbReference type="ChEBI" id="CHEBI:58278"/>
        <dbReference type="EC" id="4.2.1.19"/>
    </reaction>
</comment>
<comment type="catalytic activity">
    <reaction evidence="11 12">
        <text>L-histidinol phosphate + H2O = L-histidinol + phosphate</text>
        <dbReference type="Rhea" id="RHEA:14465"/>
        <dbReference type="ChEBI" id="CHEBI:15377"/>
        <dbReference type="ChEBI" id="CHEBI:43474"/>
        <dbReference type="ChEBI" id="CHEBI:57699"/>
        <dbReference type="ChEBI" id="CHEBI:57980"/>
        <dbReference type="EC" id="3.1.3.15"/>
    </reaction>
</comment>
<comment type="cofactor">
    <cofactor evidence="1 12">
        <name>Mg(2+)</name>
        <dbReference type="ChEBI" id="CHEBI:18420"/>
    </cofactor>
</comment>
<evidence type="ECO:0000256" key="3">
    <source>
        <dbReference type="ARBA" id="ARBA00022490"/>
    </source>
</evidence>
<evidence type="ECO:0000313" key="13">
    <source>
        <dbReference type="EMBL" id="SDE28749.1"/>
    </source>
</evidence>
<dbReference type="InterPro" id="IPR020565">
    <property type="entry name" value="ImidazoleglycerP_deHydtase_CS"/>
</dbReference>
<dbReference type="GO" id="GO:0005737">
    <property type="term" value="C:cytoplasm"/>
    <property type="evidence" value="ECO:0007669"/>
    <property type="project" value="UniProtKB-SubCell"/>
</dbReference>
<dbReference type="EC" id="3.1.3.15" evidence="12"/>
<dbReference type="InterPro" id="IPR006549">
    <property type="entry name" value="HAD-SF_hydro_IIIA"/>
</dbReference>
<comment type="pathway">
    <text evidence="12">Amino-acid biosynthesis; L-histidine biosynthesis; L-histidine from 5-phospho-alpha-D-ribose 1-diphosphate: step 8/9.</text>
</comment>
<feature type="active site" description="Nucleophile" evidence="12">
    <location>
        <position position="25"/>
    </location>
</feature>
<evidence type="ECO:0000256" key="11">
    <source>
        <dbReference type="ARBA" id="ARBA00049158"/>
    </source>
</evidence>
<dbReference type="HAMAP" id="MF_01022">
    <property type="entry name" value="Bifunc_HisB"/>
    <property type="match status" value="1"/>
</dbReference>
<keyword evidence="14" id="KW-1185">Reference proteome</keyword>
<comment type="pathway">
    <text evidence="2 12">Amino-acid biosynthesis; L-histidine biosynthesis; L-histidine from 5-phospho-alpha-D-ribose 1-diphosphate: step 6/9.</text>
</comment>
<dbReference type="GO" id="GO:0046872">
    <property type="term" value="F:metal ion binding"/>
    <property type="evidence" value="ECO:0007669"/>
    <property type="project" value="UniProtKB-KW"/>
</dbReference>
<dbReference type="Gene3D" id="3.40.50.1000">
    <property type="entry name" value="HAD superfamily/HAD-like"/>
    <property type="match status" value="1"/>
</dbReference>
<dbReference type="PANTHER" id="PTHR23133">
    <property type="entry name" value="IMIDAZOLEGLYCEROL-PHOSPHATE DEHYDRATASE HIS7"/>
    <property type="match status" value="1"/>
</dbReference>
<evidence type="ECO:0000256" key="12">
    <source>
        <dbReference type="HAMAP-Rule" id="MF_01022"/>
    </source>
</evidence>
<dbReference type="FunFam" id="3.30.230.40:FF:000001">
    <property type="entry name" value="Imidazoleglycerol-phosphate dehydratase HisB"/>
    <property type="match status" value="1"/>
</dbReference>
<accession>A0A1G7BNV5</accession>
<evidence type="ECO:0000313" key="14">
    <source>
        <dbReference type="Proteomes" id="UP000199109"/>
    </source>
</evidence>
<keyword evidence="5 12" id="KW-0479">Metal-binding</keyword>
<dbReference type="InterPro" id="IPR038494">
    <property type="entry name" value="IGPD_sf"/>
</dbReference>
<dbReference type="UniPathway" id="UPA00031">
    <property type="reaction ID" value="UER00011"/>
</dbReference>
<evidence type="ECO:0000256" key="7">
    <source>
        <dbReference type="ARBA" id="ARBA00022842"/>
    </source>
</evidence>
<dbReference type="SUPFAM" id="SSF56784">
    <property type="entry name" value="HAD-like"/>
    <property type="match status" value="1"/>
</dbReference>
<dbReference type="Pfam" id="PF13242">
    <property type="entry name" value="Hydrolase_like"/>
    <property type="match status" value="1"/>
</dbReference>
<comment type="caution">
    <text evidence="12">Lacks conserved residue(s) required for the propagation of feature annotation.</text>
</comment>
<dbReference type="InterPro" id="IPR036412">
    <property type="entry name" value="HAD-like_sf"/>
</dbReference>
<dbReference type="PANTHER" id="PTHR23133:SF2">
    <property type="entry name" value="IMIDAZOLEGLYCEROL-PHOSPHATE DEHYDRATASE"/>
    <property type="match status" value="1"/>
</dbReference>
<feature type="binding site" evidence="12">
    <location>
        <position position="145"/>
    </location>
    <ligand>
        <name>Mg(2+)</name>
        <dbReference type="ChEBI" id="CHEBI:18420"/>
    </ligand>
</feature>
<dbReference type="STRING" id="641691.SAMN05421636_104235"/>
<dbReference type="InterPro" id="IPR000807">
    <property type="entry name" value="ImidazoleglycerolP_deHydtase"/>
</dbReference>
<feature type="region of interest" description="Imidazoleglycerol-phosphate dehydratase" evidence="12">
    <location>
        <begin position="204"/>
        <end position="394"/>
    </location>
</feature>
<evidence type="ECO:0000256" key="9">
    <source>
        <dbReference type="ARBA" id="ARBA00023239"/>
    </source>
</evidence>
<keyword evidence="6 12" id="KW-0378">Hydrolase</keyword>
<evidence type="ECO:0000256" key="4">
    <source>
        <dbReference type="ARBA" id="ARBA00022605"/>
    </source>
</evidence>
<feature type="binding site" evidence="12">
    <location>
        <position position="27"/>
    </location>
    <ligand>
        <name>Mg(2+)</name>
        <dbReference type="ChEBI" id="CHEBI:18420"/>
    </ligand>
</feature>
<keyword evidence="7 12" id="KW-0460">Magnesium</keyword>
<evidence type="ECO:0000256" key="10">
    <source>
        <dbReference type="ARBA" id="ARBA00023268"/>
    </source>
</evidence>
<organism evidence="13 14">
    <name type="scientific">Pricia antarctica</name>
    <dbReference type="NCBI Taxonomy" id="641691"/>
    <lineage>
        <taxon>Bacteria</taxon>
        <taxon>Pseudomonadati</taxon>
        <taxon>Bacteroidota</taxon>
        <taxon>Flavobacteriia</taxon>
        <taxon>Flavobacteriales</taxon>
        <taxon>Flavobacteriaceae</taxon>
        <taxon>Pricia</taxon>
    </lineage>
</organism>
<evidence type="ECO:0000256" key="1">
    <source>
        <dbReference type="ARBA" id="ARBA00001946"/>
    </source>
</evidence>
<keyword evidence="4 12" id="KW-0028">Amino-acid biosynthesis</keyword>
<comment type="similarity">
    <text evidence="12">In the N-terminal section; belongs to the histidinol-phosphatase family.</text>
</comment>
<protein>
    <recommendedName>
        <fullName evidence="12">Histidine biosynthesis bifunctional protein HisB</fullName>
    </recommendedName>
    <domain>
        <recommendedName>
            <fullName evidence="12">Histidinol-phosphatase</fullName>
            <ecNumber evidence="12">3.1.3.15</ecNumber>
        </recommendedName>
    </domain>
    <domain>
        <recommendedName>
            <fullName evidence="12">Imidazoleglycerol-phosphate dehydratase</fullName>
            <shortName evidence="12">IGPD</shortName>
            <ecNumber evidence="12">4.2.1.19</ecNumber>
        </recommendedName>
    </domain>
</protein>
<dbReference type="GO" id="GO:0004401">
    <property type="term" value="F:histidinol-phosphatase activity"/>
    <property type="evidence" value="ECO:0007669"/>
    <property type="project" value="UniProtKB-UniRule"/>
</dbReference>
<dbReference type="InterPro" id="IPR023214">
    <property type="entry name" value="HAD_sf"/>
</dbReference>
<dbReference type="HAMAP" id="MF_00076">
    <property type="entry name" value="HisB"/>
    <property type="match status" value="1"/>
</dbReference>
<dbReference type="EMBL" id="FNAO01000004">
    <property type="protein sequence ID" value="SDE28749.1"/>
    <property type="molecule type" value="Genomic_DNA"/>
</dbReference>
<dbReference type="SUPFAM" id="SSF54211">
    <property type="entry name" value="Ribosomal protein S5 domain 2-like"/>
    <property type="match status" value="2"/>
</dbReference>
<keyword evidence="8 12" id="KW-0368">Histidine biosynthesis</keyword>
<dbReference type="InterPro" id="IPR005954">
    <property type="entry name" value="HisB_N"/>
</dbReference>
<dbReference type="GO" id="GO:0000105">
    <property type="term" value="P:L-histidine biosynthetic process"/>
    <property type="evidence" value="ECO:0007669"/>
    <property type="project" value="UniProtKB-UniRule"/>
</dbReference>
<reference evidence="13 14" key="1">
    <citation type="submission" date="2016-10" db="EMBL/GenBank/DDBJ databases">
        <authorList>
            <person name="de Groot N.N."/>
        </authorList>
    </citation>
    <scope>NUCLEOTIDE SEQUENCE [LARGE SCALE GENOMIC DNA]</scope>
    <source>
        <strain evidence="13 14">DSM 23421</strain>
    </source>
</reference>
<keyword evidence="3 12" id="KW-0963">Cytoplasm</keyword>
<dbReference type="Proteomes" id="UP000199109">
    <property type="component" value="Unassembled WGS sequence"/>
</dbReference>
<dbReference type="InterPro" id="IPR020566">
    <property type="entry name" value="His_synth_bifunc_HisB"/>
</dbReference>
<dbReference type="NCBIfam" id="TIGR01261">
    <property type="entry name" value="hisB_Nterm"/>
    <property type="match status" value="1"/>
</dbReference>
<dbReference type="CDD" id="cd07914">
    <property type="entry name" value="IGPD"/>
    <property type="match status" value="1"/>
</dbReference>
<name>A0A1G7BNV5_9FLAO</name>
<feature type="active site" description="Proton donor" evidence="12">
    <location>
        <position position="27"/>
    </location>
</feature>
<dbReference type="AlphaFoldDB" id="A0A1G7BNV5"/>
<dbReference type="GO" id="GO:0004424">
    <property type="term" value="F:imidazoleglycerol-phosphate dehydratase activity"/>
    <property type="evidence" value="ECO:0007669"/>
    <property type="project" value="UniProtKB-UniRule"/>
</dbReference>